<dbReference type="PANTHER" id="PTHR38036">
    <property type="entry name" value="UPF0250 PROTEIN YBED"/>
    <property type="match status" value="1"/>
</dbReference>
<organism evidence="2 3">
    <name type="scientific">Candidatus Kinetoplastidibacterium kentomonadis</name>
    <dbReference type="NCBI Taxonomy" id="1576550"/>
    <lineage>
        <taxon>Bacteria</taxon>
        <taxon>Pseudomonadati</taxon>
        <taxon>Pseudomonadota</taxon>
        <taxon>Betaproteobacteria</taxon>
        <taxon>Candidatus Kinetoplastidibacterium</taxon>
    </lineage>
</organism>
<dbReference type="PANTHER" id="PTHR38036:SF1">
    <property type="entry name" value="UPF0250 PROTEIN YBED"/>
    <property type="match status" value="1"/>
</dbReference>
<gene>
    <name evidence="2" type="ORF">CKSOR_00653</name>
</gene>
<dbReference type="Pfam" id="PF04359">
    <property type="entry name" value="DUF493"/>
    <property type="match status" value="1"/>
</dbReference>
<dbReference type="InterPro" id="IPR007454">
    <property type="entry name" value="UPF0250_YbeD-like"/>
</dbReference>
<reference evidence="2 3" key="1">
    <citation type="journal article" date="2018" name="Parasitology">
        <title>The reduced genome of Candidatus Kinetoplastibacterium sorsogonicusi, the endosymbiont of Kentomonas sorsogonicus (Trypanosomatidae): loss of the haem-synthesis pathway.</title>
        <authorList>
            <person name="Silva F.M."/>
            <person name="Kostygov A.Y."/>
            <person name="Spodareva V.V."/>
            <person name="Butenko A."/>
            <person name="Tossou R."/>
            <person name="Lukes J."/>
            <person name="Yurchenko V."/>
            <person name="Alves J.M.P."/>
        </authorList>
    </citation>
    <scope>NUCLEOTIDE SEQUENCE [LARGE SCALE GENOMIC DNA]</scope>
    <source>
        <strain evidence="2 3">MF-08</strain>
    </source>
</reference>
<dbReference type="GO" id="GO:0005829">
    <property type="term" value="C:cytosol"/>
    <property type="evidence" value="ECO:0007669"/>
    <property type="project" value="TreeGrafter"/>
</dbReference>
<dbReference type="OrthoDB" id="9793424at2"/>
<dbReference type="InterPro" id="IPR027471">
    <property type="entry name" value="YbeD-like_sf"/>
</dbReference>
<sequence>MNIHNINNNSLIVYPCNFPLKIIGKNCEQFKKEIYSIIKNYDPKFDLSNIDFQLSKSAKYIGLTVTIFATSRTQLDNIYKDLCANSLVSFVL</sequence>
<keyword evidence="3" id="KW-1185">Reference proteome</keyword>
<evidence type="ECO:0000313" key="2">
    <source>
        <dbReference type="EMBL" id="AWD32754.1"/>
    </source>
</evidence>
<dbReference type="SUPFAM" id="SSF117991">
    <property type="entry name" value="YbeD/HP0495-like"/>
    <property type="match status" value="1"/>
</dbReference>
<dbReference type="AlphaFoldDB" id="A0A3S7JAR7"/>
<name>A0A3S7JAR7_9PROT</name>
<dbReference type="RefSeq" id="WP_108674145.1">
    <property type="nucleotide sequence ID" value="NZ_CP025628.1"/>
</dbReference>
<dbReference type="KEGG" id="kso:CKSOR_00653"/>
<dbReference type="Gene3D" id="3.30.70.260">
    <property type="match status" value="1"/>
</dbReference>
<proteinExistence type="inferred from homology"/>
<dbReference type="EMBL" id="CP025628">
    <property type="protein sequence ID" value="AWD32754.1"/>
    <property type="molecule type" value="Genomic_DNA"/>
</dbReference>
<evidence type="ECO:0000256" key="1">
    <source>
        <dbReference type="ARBA" id="ARBA00008460"/>
    </source>
</evidence>
<accession>A0A3S7JAR7</accession>
<comment type="similarity">
    <text evidence="1">Belongs to the UPF0250 family.</text>
</comment>
<dbReference type="Proteomes" id="UP000266796">
    <property type="component" value="Chromosome"/>
</dbReference>
<evidence type="ECO:0000313" key="3">
    <source>
        <dbReference type="Proteomes" id="UP000266796"/>
    </source>
</evidence>
<protein>
    <submittedName>
        <fullName evidence="2">Uncharacterized protein</fullName>
    </submittedName>
</protein>